<dbReference type="EMBL" id="CM001219">
    <property type="protein sequence ID" value="AES72682.1"/>
    <property type="molecule type" value="Genomic_DNA"/>
</dbReference>
<sequence length="124" mass="14176">MRATIHMSCNCEELKVSRHCLRRITSRKTVTENHGVRIEIITFIGYWRLLANPNILLSCLEMGGVWFAKQQVLDRIVQHKAVVVNEVDNFFSLSASFRTTWTTPCCMSVFSIPTVLMSLNSNLV</sequence>
<evidence type="ECO:0000313" key="2">
    <source>
        <dbReference type="EnsemblPlants" id="AES72682"/>
    </source>
</evidence>
<reference evidence="2" key="3">
    <citation type="submission" date="2015-04" db="UniProtKB">
        <authorList>
            <consortium name="EnsemblPlants"/>
        </authorList>
    </citation>
    <scope>IDENTIFICATION</scope>
    <source>
        <strain evidence="2">cv. Jemalong A17</strain>
    </source>
</reference>
<name>G7J9P0_MEDTR</name>
<evidence type="ECO:0000313" key="3">
    <source>
        <dbReference type="Proteomes" id="UP000002051"/>
    </source>
</evidence>
<gene>
    <name evidence="1" type="ordered locus">MTR_3g093280</name>
</gene>
<reference evidence="1 3" key="1">
    <citation type="journal article" date="2011" name="Nature">
        <title>The Medicago genome provides insight into the evolution of rhizobial symbioses.</title>
        <authorList>
            <person name="Young N.D."/>
            <person name="Debelle F."/>
            <person name="Oldroyd G.E."/>
            <person name="Geurts R."/>
            <person name="Cannon S.B."/>
            <person name="Udvardi M.K."/>
            <person name="Benedito V.A."/>
            <person name="Mayer K.F."/>
            <person name="Gouzy J."/>
            <person name="Schoof H."/>
            <person name="Van de Peer Y."/>
            <person name="Proost S."/>
            <person name="Cook D.R."/>
            <person name="Meyers B.C."/>
            <person name="Spannagl M."/>
            <person name="Cheung F."/>
            <person name="De Mita S."/>
            <person name="Krishnakumar V."/>
            <person name="Gundlach H."/>
            <person name="Zhou S."/>
            <person name="Mudge J."/>
            <person name="Bharti A.K."/>
            <person name="Murray J.D."/>
            <person name="Naoumkina M.A."/>
            <person name="Rosen B."/>
            <person name="Silverstein K.A."/>
            <person name="Tang H."/>
            <person name="Rombauts S."/>
            <person name="Zhao P.X."/>
            <person name="Zhou P."/>
            <person name="Barbe V."/>
            <person name="Bardou P."/>
            <person name="Bechner M."/>
            <person name="Bellec A."/>
            <person name="Berger A."/>
            <person name="Berges H."/>
            <person name="Bidwell S."/>
            <person name="Bisseling T."/>
            <person name="Choisne N."/>
            <person name="Couloux A."/>
            <person name="Denny R."/>
            <person name="Deshpande S."/>
            <person name="Dai X."/>
            <person name="Doyle J.J."/>
            <person name="Dudez A.M."/>
            <person name="Farmer A.D."/>
            <person name="Fouteau S."/>
            <person name="Franken C."/>
            <person name="Gibelin C."/>
            <person name="Gish J."/>
            <person name="Goldstein S."/>
            <person name="Gonzalez A.J."/>
            <person name="Green P.J."/>
            <person name="Hallab A."/>
            <person name="Hartog M."/>
            <person name="Hua A."/>
            <person name="Humphray S.J."/>
            <person name="Jeong D.H."/>
            <person name="Jing Y."/>
            <person name="Jocker A."/>
            <person name="Kenton S.M."/>
            <person name="Kim D.J."/>
            <person name="Klee K."/>
            <person name="Lai H."/>
            <person name="Lang C."/>
            <person name="Lin S."/>
            <person name="Macmil S.L."/>
            <person name="Magdelenat G."/>
            <person name="Matthews L."/>
            <person name="McCorrison J."/>
            <person name="Monaghan E.L."/>
            <person name="Mun J.H."/>
            <person name="Najar F.Z."/>
            <person name="Nicholson C."/>
            <person name="Noirot C."/>
            <person name="O'Bleness M."/>
            <person name="Paule C.R."/>
            <person name="Poulain J."/>
            <person name="Prion F."/>
            <person name="Qin B."/>
            <person name="Qu C."/>
            <person name="Retzel E.F."/>
            <person name="Riddle C."/>
            <person name="Sallet E."/>
            <person name="Samain S."/>
            <person name="Samson N."/>
            <person name="Sanders I."/>
            <person name="Saurat O."/>
            <person name="Scarpelli C."/>
            <person name="Schiex T."/>
            <person name="Segurens B."/>
            <person name="Severin A.J."/>
            <person name="Sherrier D.J."/>
            <person name="Shi R."/>
            <person name="Sims S."/>
            <person name="Singer S.R."/>
            <person name="Sinharoy S."/>
            <person name="Sterck L."/>
            <person name="Viollet A."/>
            <person name="Wang B.B."/>
            <person name="Wang K."/>
            <person name="Wang M."/>
            <person name="Wang X."/>
            <person name="Warfsmann J."/>
            <person name="Weissenbach J."/>
            <person name="White D.D."/>
            <person name="White J.D."/>
            <person name="Wiley G.B."/>
            <person name="Wincker P."/>
            <person name="Xing Y."/>
            <person name="Yang L."/>
            <person name="Yao Z."/>
            <person name="Ying F."/>
            <person name="Zhai J."/>
            <person name="Zhou L."/>
            <person name="Zuber A."/>
            <person name="Denarie J."/>
            <person name="Dixon R.A."/>
            <person name="May G.D."/>
            <person name="Schwartz D.C."/>
            <person name="Rogers J."/>
            <person name="Quetier F."/>
            <person name="Town C.D."/>
            <person name="Roe B.A."/>
        </authorList>
    </citation>
    <scope>NUCLEOTIDE SEQUENCE [LARGE SCALE GENOMIC DNA]</scope>
    <source>
        <strain evidence="1">A17</strain>
        <strain evidence="2 3">cv. Jemalong A17</strain>
    </source>
</reference>
<evidence type="ECO:0000313" key="1">
    <source>
        <dbReference type="EMBL" id="AES72682.1"/>
    </source>
</evidence>
<keyword evidence="3" id="KW-1185">Reference proteome</keyword>
<dbReference type="Proteomes" id="UP000002051">
    <property type="component" value="Chromosome 3"/>
</dbReference>
<dbReference type="AlphaFoldDB" id="G7J9P0"/>
<protein>
    <submittedName>
        <fullName evidence="1 2">Uncharacterized protein</fullName>
    </submittedName>
</protein>
<organism evidence="1 3">
    <name type="scientific">Medicago truncatula</name>
    <name type="common">Barrel medic</name>
    <name type="synonym">Medicago tribuloides</name>
    <dbReference type="NCBI Taxonomy" id="3880"/>
    <lineage>
        <taxon>Eukaryota</taxon>
        <taxon>Viridiplantae</taxon>
        <taxon>Streptophyta</taxon>
        <taxon>Embryophyta</taxon>
        <taxon>Tracheophyta</taxon>
        <taxon>Spermatophyta</taxon>
        <taxon>Magnoliopsida</taxon>
        <taxon>eudicotyledons</taxon>
        <taxon>Gunneridae</taxon>
        <taxon>Pentapetalae</taxon>
        <taxon>rosids</taxon>
        <taxon>fabids</taxon>
        <taxon>Fabales</taxon>
        <taxon>Fabaceae</taxon>
        <taxon>Papilionoideae</taxon>
        <taxon>50 kb inversion clade</taxon>
        <taxon>NPAAA clade</taxon>
        <taxon>Hologalegina</taxon>
        <taxon>IRL clade</taxon>
        <taxon>Trifolieae</taxon>
        <taxon>Medicago</taxon>
    </lineage>
</organism>
<accession>G7J9P0</accession>
<dbReference type="HOGENOM" id="CLU_2007294_0_0_1"/>
<dbReference type="EnsemblPlants" id="AES72682">
    <property type="protein sequence ID" value="AES72682"/>
    <property type="gene ID" value="MTR_3g093280"/>
</dbReference>
<proteinExistence type="predicted"/>
<reference evidence="1 3" key="2">
    <citation type="journal article" date="2014" name="BMC Genomics">
        <title>An improved genome release (version Mt4.0) for the model legume Medicago truncatula.</title>
        <authorList>
            <person name="Tang H."/>
            <person name="Krishnakumar V."/>
            <person name="Bidwell S."/>
            <person name="Rosen B."/>
            <person name="Chan A."/>
            <person name="Zhou S."/>
            <person name="Gentzbittel L."/>
            <person name="Childs K.L."/>
            <person name="Yandell M."/>
            <person name="Gundlach H."/>
            <person name="Mayer K.F."/>
            <person name="Schwartz D.C."/>
            <person name="Town C.D."/>
        </authorList>
    </citation>
    <scope>GENOME REANNOTATION</scope>
    <source>
        <strain evidence="2 3">cv. Jemalong A17</strain>
    </source>
</reference>
<dbReference type="PaxDb" id="3880-AES72682"/>